<comment type="caution">
    <text evidence="6">The sequence shown here is derived from an EMBL/GenBank/DDBJ whole genome shotgun (WGS) entry which is preliminary data.</text>
</comment>
<organism evidence="6 7">
    <name type="scientific">Phytophthora boehmeriae</name>
    <dbReference type="NCBI Taxonomy" id="109152"/>
    <lineage>
        <taxon>Eukaryota</taxon>
        <taxon>Sar</taxon>
        <taxon>Stramenopiles</taxon>
        <taxon>Oomycota</taxon>
        <taxon>Peronosporomycetes</taxon>
        <taxon>Peronosporales</taxon>
        <taxon>Peronosporaceae</taxon>
        <taxon>Phytophthora</taxon>
    </lineage>
</organism>
<keyword evidence="3 5" id="KW-0964">Secreted</keyword>
<name>A0A8T1VLR7_9STRA</name>
<keyword evidence="4 5" id="KW-0732">Signal</keyword>
<gene>
    <name evidence="6" type="ORF">PHYBOEH_011484</name>
</gene>
<evidence type="ECO:0000313" key="6">
    <source>
        <dbReference type="EMBL" id="KAG7380344.1"/>
    </source>
</evidence>
<feature type="chain" id="PRO_5035969990" description="RxLR effector protein" evidence="5">
    <location>
        <begin position="19"/>
        <end position="194"/>
    </location>
</feature>
<protein>
    <recommendedName>
        <fullName evidence="5">RxLR effector protein</fullName>
    </recommendedName>
</protein>
<proteinExistence type="inferred from homology"/>
<evidence type="ECO:0000256" key="1">
    <source>
        <dbReference type="ARBA" id="ARBA00004613"/>
    </source>
</evidence>
<dbReference type="Pfam" id="PF16810">
    <property type="entry name" value="RXLR"/>
    <property type="match status" value="1"/>
</dbReference>
<comment type="subcellular location">
    <subcellularLocation>
        <location evidence="1 5">Secreted</location>
    </subcellularLocation>
</comment>
<evidence type="ECO:0000313" key="7">
    <source>
        <dbReference type="Proteomes" id="UP000693981"/>
    </source>
</evidence>
<keyword evidence="7" id="KW-1185">Reference proteome</keyword>
<evidence type="ECO:0000256" key="5">
    <source>
        <dbReference type="RuleBase" id="RU367124"/>
    </source>
</evidence>
<dbReference type="InterPro" id="IPR031825">
    <property type="entry name" value="RXLR"/>
</dbReference>
<comment type="function">
    <text evidence="5">Effector that suppresses plant defense responses during pathogen infection.</text>
</comment>
<dbReference type="GO" id="GO:0005576">
    <property type="term" value="C:extracellular region"/>
    <property type="evidence" value="ECO:0007669"/>
    <property type="project" value="UniProtKB-SubCell"/>
</dbReference>
<evidence type="ECO:0000256" key="4">
    <source>
        <dbReference type="ARBA" id="ARBA00022729"/>
    </source>
</evidence>
<accession>A0A8T1VLR7</accession>
<feature type="signal peptide" evidence="5">
    <location>
        <begin position="1"/>
        <end position="18"/>
    </location>
</feature>
<comment type="domain">
    <text evidence="5">The RxLR-dEER motif acts to carry the protein into the host cell cytoplasm through binding to cell surface phosphatidylinositol-3-phosphate.</text>
</comment>
<dbReference type="Proteomes" id="UP000693981">
    <property type="component" value="Unassembled WGS sequence"/>
</dbReference>
<reference evidence="6" key="1">
    <citation type="submission" date="2021-02" db="EMBL/GenBank/DDBJ databases">
        <authorList>
            <person name="Palmer J.M."/>
        </authorList>
    </citation>
    <scope>NUCLEOTIDE SEQUENCE</scope>
    <source>
        <strain evidence="6">SCRP23</strain>
    </source>
</reference>
<sequence>MRVHHVLWVLAATFAARCITTSTATSSNMIQLGGSVSHETTGNRFLRGDKKTKKEEDEAAAVDEERIISRIRERFTKMLNIFDPYGSLKTSTFDEMIADDLVKIKMFMKWDKSRVSLKKVEKRMDLVANPRHETILFEYTIRRAIRTKQRTPDEVMKDLKAIPPYRNASKRIKDVLENRATNAIDSALDSMRHY</sequence>
<dbReference type="AlphaFoldDB" id="A0A8T1VLR7"/>
<comment type="similarity">
    <text evidence="2 5">Belongs to the RxLR effector family.</text>
</comment>
<dbReference type="EMBL" id="JAGDFL010000875">
    <property type="protein sequence ID" value="KAG7380344.1"/>
    <property type="molecule type" value="Genomic_DNA"/>
</dbReference>
<evidence type="ECO:0000256" key="3">
    <source>
        <dbReference type="ARBA" id="ARBA00022525"/>
    </source>
</evidence>
<evidence type="ECO:0000256" key="2">
    <source>
        <dbReference type="ARBA" id="ARBA00010400"/>
    </source>
</evidence>